<dbReference type="OrthoDB" id="791686at2"/>
<sequence length="105" mass="11956">MAKETRAQRETVERVMREWKEGELETSRGTPVTSRRQAVAIALHEAGASRDETPAKNRRNLQVTKARERKSEETRASLYAEATQRGIAGRSRMTKAELVRALRPH</sequence>
<proteinExistence type="predicted"/>
<dbReference type="EMBL" id="SMSJ01000009">
    <property type="protein sequence ID" value="TDH62764.1"/>
    <property type="molecule type" value="Genomic_DNA"/>
</dbReference>
<protein>
    <submittedName>
        <fullName evidence="2">Uncharacterized protein</fullName>
    </submittedName>
</protein>
<evidence type="ECO:0000313" key="3">
    <source>
        <dbReference type="Proteomes" id="UP000295096"/>
    </source>
</evidence>
<dbReference type="Proteomes" id="UP000295096">
    <property type="component" value="Unassembled WGS sequence"/>
</dbReference>
<gene>
    <name evidence="2" type="ORF">E2C06_10200</name>
</gene>
<keyword evidence="3" id="KW-1185">Reference proteome</keyword>
<evidence type="ECO:0000256" key="1">
    <source>
        <dbReference type="SAM" id="MobiDB-lite"/>
    </source>
</evidence>
<feature type="compositionally biased region" description="Basic and acidic residues" evidence="1">
    <location>
        <begin position="65"/>
        <end position="75"/>
    </location>
</feature>
<dbReference type="Pfam" id="PF20106">
    <property type="entry name" value="DUF6496"/>
    <property type="match status" value="1"/>
</dbReference>
<name>A0A4R5QHF3_9PROT</name>
<evidence type="ECO:0000313" key="2">
    <source>
        <dbReference type="EMBL" id="TDH62764.1"/>
    </source>
</evidence>
<feature type="region of interest" description="Disordered" evidence="1">
    <location>
        <begin position="46"/>
        <end position="78"/>
    </location>
</feature>
<dbReference type="InterPro" id="IPR045468">
    <property type="entry name" value="DUF6496"/>
</dbReference>
<dbReference type="RefSeq" id="WP_133288498.1">
    <property type="nucleotide sequence ID" value="NZ_SMSJ01000009.1"/>
</dbReference>
<organism evidence="2 3">
    <name type="scientific">Dankookia rubra</name>
    <dbReference type="NCBI Taxonomy" id="1442381"/>
    <lineage>
        <taxon>Bacteria</taxon>
        <taxon>Pseudomonadati</taxon>
        <taxon>Pseudomonadota</taxon>
        <taxon>Alphaproteobacteria</taxon>
        <taxon>Acetobacterales</taxon>
        <taxon>Roseomonadaceae</taxon>
        <taxon>Dankookia</taxon>
    </lineage>
</organism>
<dbReference type="AlphaFoldDB" id="A0A4R5QHF3"/>
<accession>A0A4R5QHF3</accession>
<comment type="caution">
    <text evidence="2">The sequence shown here is derived from an EMBL/GenBank/DDBJ whole genome shotgun (WGS) entry which is preliminary data.</text>
</comment>
<reference evidence="2 3" key="1">
    <citation type="journal article" date="2016" name="J. Microbiol.">
        <title>Dankookia rubra gen. nov., sp. nov., an alphaproteobacterium isolated from sediment of a shallow stream.</title>
        <authorList>
            <person name="Kim W.H."/>
            <person name="Kim D.H."/>
            <person name="Kang K."/>
            <person name="Ahn T.Y."/>
        </authorList>
    </citation>
    <scope>NUCLEOTIDE SEQUENCE [LARGE SCALE GENOMIC DNA]</scope>
    <source>
        <strain evidence="2 3">JCM30602</strain>
    </source>
</reference>